<keyword evidence="1" id="KW-0675">Receptor</keyword>
<protein>
    <submittedName>
        <fullName evidence="1">Transmembrane receptor</fullName>
    </submittedName>
</protein>
<keyword evidence="2" id="KW-1185">Reference proteome</keyword>
<evidence type="ECO:0000313" key="1">
    <source>
        <dbReference type="EMBL" id="KAJ4721106.1"/>
    </source>
</evidence>
<keyword evidence="1" id="KW-0812">Transmembrane</keyword>
<keyword evidence="1" id="KW-0472">Membrane</keyword>
<reference evidence="1 2" key="1">
    <citation type="journal article" date="2023" name="Science">
        <title>Complex scaffold remodeling in plant triterpene biosynthesis.</title>
        <authorList>
            <person name="De La Pena R."/>
            <person name="Hodgson H."/>
            <person name="Liu J.C."/>
            <person name="Stephenson M.J."/>
            <person name="Martin A.C."/>
            <person name="Owen C."/>
            <person name="Harkess A."/>
            <person name="Leebens-Mack J."/>
            <person name="Jimenez L.E."/>
            <person name="Osbourn A."/>
            <person name="Sattely E.S."/>
        </authorList>
    </citation>
    <scope>NUCLEOTIDE SEQUENCE [LARGE SCALE GENOMIC DNA]</scope>
    <source>
        <strain evidence="2">cv. JPN11</strain>
        <tissue evidence="1">Leaf</tissue>
    </source>
</reference>
<evidence type="ECO:0000313" key="2">
    <source>
        <dbReference type="Proteomes" id="UP001164539"/>
    </source>
</evidence>
<proteinExistence type="predicted"/>
<name>A0ACC1YBJ7_MELAZ</name>
<dbReference type="Proteomes" id="UP001164539">
    <property type="component" value="Chromosome 4"/>
</dbReference>
<accession>A0ACC1YBJ7</accession>
<comment type="caution">
    <text evidence="1">The sequence shown here is derived from an EMBL/GenBank/DDBJ whole genome shotgun (WGS) entry which is preliminary data.</text>
</comment>
<organism evidence="1 2">
    <name type="scientific">Melia azedarach</name>
    <name type="common">Chinaberry tree</name>
    <dbReference type="NCBI Taxonomy" id="155640"/>
    <lineage>
        <taxon>Eukaryota</taxon>
        <taxon>Viridiplantae</taxon>
        <taxon>Streptophyta</taxon>
        <taxon>Embryophyta</taxon>
        <taxon>Tracheophyta</taxon>
        <taxon>Spermatophyta</taxon>
        <taxon>Magnoliopsida</taxon>
        <taxon>eudicotyledons</taxon>
        <taxon>Gunneridae</taxon>
        <taxon>Pentapetalae</taxon>
        <taxon>rosids</taxon>
        <taxon>malvids</taxon>
        <taxon>Sapindales</taxon>
        <taxon>Meliaceae</taxon>
        <taxon>Melia</taxon>
    </lineage>
</organism>
<dbReference type="EMBL" id="CM051397">
    <property type="protein sequence ID" value="KAJ4721106.1"/>
    <property type="molecule type" value="Genomic_DNA"/>
</dbReference>
<gene>
    <name evidence="1" type="ORF">OWV82_008829</name>
</gene>
<sequence length="453" mass="52174">MEYFKYHATLQHRPLLHLLSALLFMISSIPGSLSEIKDTRILDDSRPLIIFEQFGYAKGGKTEIIINDFSWKSRRQKSTSPEQLNPSSLGFFLVTDSAFSLMVNESEYTPGFCPLTSKYIKIVYKFEKLLPNSSYNGSAVIDDPDEYVLLFGNCQPEFQVSMDVKTEMYNFQNNGKKDYLPAGETQLPLLYFVFFCIYTFFLGLWASICMKNRPILDKIHIIMAALLLVKALKLVCASEDKLFVSRTGTPHGWDVAFYVFGFFKGIMLFTVIILIGTGWSFLKPYLQEREKNVLMTVIPLQVLENIAYVVINETGPATKDWMAWNHMFLLIDIICCAAVFFPIIWSIRSLKEASRTDGKAARNLQKLTLFKQFYIVVVGYLYFTRIVVPSSANVLSYRFEWIVYAAAEGASLAFYIFIFYKFQPTERNPYLVIDDQEEIEARQILEEDDSFEL</sequence>